<protein>
    <submittedName>
        <fullName evidence="1">Uncharacterized protein</fullName>
    </submittedName>
</protein>
<dbReference type="EMBL" id="CP137578">
    <property type="protein sequence ID" value="WOX30403.1"/>
    <property type="molecule type" value="Genomic_DNA"/>
</dbReference>
<accession>A0A8I2GYW9</accession>
<dbReference type="Proteomes" id="UP000646877">
    <property type="component" value="Unassembled WGS sequence"/>
</dbReference>
<dbReference type="RefSeq" id="WP_130126268.1">
    <property type="nucleotide sequence ID" value="NZ_CBCSDF010000001.1"/>
</dbReference>
<evidence type="ECO:0000313" key="1">
    <source>
        <dbReference type="EMBL" id="NLR21222.1"/>
    </source>
</evidence>
<keyword evidence="4" id="KW-1185">Reference proteome</keyword>
<name>A0A8I2GYW9_9GAMM</name>
<reference evidence="1" key="1">
    <citation type="submission" date="2019-10" db="EMBL/GenBank/DDBJ databases">
        <authorList>
            <person name="Paulsen S."/>
        </authorList>
    </citation>
    <scope>NUCLEOTIDE SEQUENCE</scope>
    <source>
        <strain evidence="1">LMG 19692</strain>
    </source>
</reference>
<dbReference type="AlphaFoldDB" id="A0A8I2GYW9"/>
<evidence type="ECO:0000313" key="4">
    <source>
        <dbReference type="Proteomes" id="UP001304419"/>
    </source>
</evidence>
<reference evidence="2 4" key="2">
    <citation type="submission" date="2023-10" db="EMBL/GenBank/DDBJ databases">
        <title>To unveil natural product biosynthetic capacity in Pseudoalteromonas.</title>
        <authorList>
            <person name="Wang J."/>
        </authorList>
    </citation>
    <scope>NUCLEOTIDE SEQUENCE [LARGE SCALE GENOMIC DNA]</scope>
    <source>
        <strain evidence="2 4">DSM 15914</strain>
    </source>
</reference>
<evidence type="ECO:0000313" key="2">
    <source>
        <dbReference type="EMBL" id="WOX30403.1"/>
    </source>
</evidence>
<dbReference type="EMBL" id="WEIA01000004">
    <property type="protein sequence ID" value="NLR21222.1"/>
    <property type="molecule type" value="Genomic_DNA"/>
</dbReference>
<organism evidence="1 3">
    <name type="scientific">Pseudoalteromonas maricaloris</name>
    <dbReference type="NCBI Taxonomy" id="184924"/>
    <lineage>
        <taxon>Bacteria</taxon>
        <taxon>Pseudomonadati</taxon>
        <taxon>Pseudomonadota</taxon>
        <taxon>Gammaproteobacteria</taxon>
        <taxon>Alteromonadales</taxon>
        <taxon>Pseudoalteromonadaceae</taxon>
        <taxon>Pseudoalteromonas</taxon>
    </lineage>
</organism>
<proteinExistence type="predicted"/>
<sequence length="300" mass="33188">MQFELIALETPAGNHPSALYTAVANNMRFCTPSKAIVRYDISLDAPYLRAQIEEISVTRRKDRCLAILESLLNQTKQRLDGSANTWDGTINLVTANTKAEEPYIELSDVRALCGHLELNVDDIQLHQTLDIDSLSPNSLYVFVDSCVGYDEASKPNWVGKLQVVGGPEGVVLSEGGCVLLGTSANKNACQIKAYQGDLGELLKELHAEINEPYISTRLLSEQWQREWLNASRALYQEHDALIELNNTANTIGYIGAGHNAMGLAVASSYLHNPLNSHIERVWLITEQEKPQLISVTRSVL</sequence>
<evidence type="ECO:0000313" key="3">
    <source>
        <dbReference type="Proteomes" id="UP000646877"/>
    </source>
</evidence>
<dbReference type="Proteomes" id="UP001304419">
    <property type="component" value="Chromosome 1"/>
</dbReference>
<gene>
    <name evidence="1" type="ORF">F9Y85_07815</name>
    <name evidence="2" type="ORF">R5H13_09130</name>
</gene>